<evidence type="ECO:0000256" key="3">
    <source>
        <dbReference type="ARBA" id="ARBA00023127"/>
    </source>
</evidence>
<dbReference type="PANTHER" id="PTHR10026">
    <property type="entry name" value="CYCLIN"/>
    <property type="match status" value="1"/>
</dbReference>
<feature type="compositionally biased region" description="Low complexity" evidence="6">
    <location>
        <begin position="332"/>
        <end position="347"/>
    </location>
</feature>
<comment type="function">
    <text evidence="5">Regulatory subunit of the cyclin-dependent kinase pair (CDK9/cyclin T) complex, also called positive transcription elongation factor B (P-TEFb), which is proposed to facilitate the transition from abortive to production elongation by phosphorylating the CTD (carboxy-terminal domain) of the large subunit of RNA polymerase II (RNAP II).</text>
</comment>
<feature type="compositionally biased region" description="Low complexity" evidence="6">
    <location>
        <begin position="593"/>
        <end position="611"/>
    </location>
</feature>
<evidence type="ECO:0000256" key="2">
    <source>
        <dbReference type="ARBA" id="ARBA00023015"/>
    </source>
</evidence>
<name>A0A2G5ULN0_9PELO</name>
<feature type="compositionally biased region" description="Basic and acidic residues" evidence="6">
    <location>
        <begin position="442"/>
        <end position="454"/>
    </location>
</feature>
<feature type="region of interest" description="Disordered" evidence="6">
    <location>
        <begin position="326"/>
        <end position="386"/>
    </location>
</feature>
<dbReference type="GO" id="GO:0006357">
    <property type="term" value="P:regulation of transcription by RNA polymerase II"/>
    <property type="evidence" value="ECO:0007669"/>
    <property type="project" value="InterPro"/>
</dbReference>
<protein>
    <submittedName>
        <fullName evidence="7">Uncharacterized protein</fullName>
    </submittedName>
</protein>
<feature type="compositionally biased region" description="Basic residues" evidence="6">
    <location>
        <begin position="417"/>
        <end position="438"/>
    </location>
</feature>
<feature type="compositionally biased region" description="Pro residues" evidence="6">
    <location>
        <begin position="634"/>
        <end position="644"/>
    </location>
</feature>
<dbReference type="InterPro" id="IPR036915">
    <property type="entry name" value="Cyclin-like_sf"/>
</dbReference>
<feature type="compositionally biased region" description="Low complexity" evidence="6">
    <location>
        <begin position="624"/>
        <end position="633"/>
    </location>
</feature>
<dbReference type="EMBL" id="PDUG01000003">
    <property type="protein sequence ID" value="PIC40460.1"/>
    <property type="molecule type" value="Genomic_DNA"/>
</dbReference>
<dbReference type="OrthoDB" id="25002at2759"/>
<dbReference type="Pfam" id="PF21797">
    <property type="entry name" value="CycT2-like_C"/>
    <property type="match status" value="1"/>
</dbReference>
<keyword evidence="4" id="KW-0804">Transcription</keyword>
<feature type="compositionally biased region" description="Low complexity" evidence="6">
    <location>
        <begin position="401"/>
        <end position="416"/>
    </location>
</feature>
<evidence type="ECO:0000256" key="5">
    <source>
        <dbReference type="ARBA" id="ARBA00056850"/>
    </source>
</evidence>
<dbReference type="STRING" id="1611254.A0A2G5ULN0"/>
<feature type="compositionally biased region" description="Pro residues" evidence="6">
    <location>
        <begin position="524"/>
        <end position="533"/>
    </location>
</feature>
<dbReference type="FunFam" id="1.10.472.10:FF:000181">
    <property type="entry name" value="Protein CBR-CIT-1.1"/>
    <property type="match status" value="1"/>
</dbReference>
<dbReference type="Proteomes" id="UP000230233">
    <property type="component" value="Chromosome III"/>
</dbReference>
<feature type="region of interest" description="Disordered" evidence="6">
    <location>
        <begin position="520"/>
        <end position="539"/>
    </location>
</feature>
<keyword evidence="8" id="KW-1185">Reference proteome</keyword>
<organism evidence="7 8">
    <name type="scientific">Caenorhabditis nigoni</name>
    <dbReference type="NCBI Taxonomy" id="1611254"/>
    <lineage>
        <taxon>Eukaryota</taxon>
        <taxon>Metazoa</taxon>
        <taxon>Ecdysozoa</taxon>
        <taxon>Nematoda</taxon>
        <taxon>Chromadorea</taxon>
        <taxon>Rhabditida</taxon>
        <taxon>Rhabditina</taxon>
        <taxon>Rhabditomorpha</taxon>
        <taxon>Rhabditoidea</taxon>
        <taxon>Rhabditidae</taxon>
        <taxon>Peloderinae</taxon>
        <taxon>Caenorhabditis</taxon>
    </lineage>
</organism>
<evidence type="ECO:0000313" key="8">
    <source>
        <dbReference type="Proteomes" id="UP000230233"/>
    </source>
</evidence>
<feature type="region of interest" description="Disordered" evidence="6">
    <location>
        <begin position="584"/>
        <end position="658"/>
    </location>
</feature>
<dbReference type="CDD" id="cd20539">
    <property type="entry name" value="CYCLIN_CCNT_rpt2"/>
    <property type="match status" value="1"/>
</dbReference>
<reference evidence="8" key="1">
    <citation type="submission" date="2017-10" db="EMBL/GenBank/DDBJ databases">
        <title>Rapid genome shrinkage in a self-fertile nematode reveals novel sperm competition proteins.</title>
        <authorList>
            <person name="Yin D."/>
            <person name="Schwarz E.M."/>
            <person name="Thomas C.G."/>
            <person name="Felde R.L."/>
            <person name="Korf I.F."/>
            <person name="Cutter A.D."/>
            <person name="Schartner C.M."/>
            <person name="Ralston E.J."/>
            <person name="Meyer B.J."/>
            <person name="Haag E.S."/>
        </authorList>
    </citation>
    <scope>NUCLEOTIDE SEQUENCE [LARGE SCALE GENOMIC DNA]</scope>
    <source>
        <strain evidence="8">JU1422</strain>
    </source>
</reference>
<dbReference type="AlphaFoldDB" id="A0A2G5ULN0"/>
<sequence>MVVRQCRLHPLFPCHLCVSHLYTMSLFPIPALINMSFSNKLIKEKNGSRYGRMIHPWLRQKADMIADSPSRRDGMTYEEELSKRQQGGVFIFHMVAGLTQGKGEHGLSGVAASLFNRFFNIHSFKKCDFRDVAAACVFLGGKNEDTPKKLKYVVNQLWTLKYPQQKHFPSEATFLAQCDVVTFLEEILLKTVSFDINVDLPHQYVLKLMRDVEKGRNVYKEMVKTAYYMATDVLIITDWSVRYSCASVATACVNIASFFHNINMDDIVPLDFADKWYCFDDDTMTRGEVDVMTREFLDIYARNPQFHIGSLRKIDINNKVRIVPQRSPHLTTPPQQTPTMQPSSSSSNLKKLDMEAYKGRQKTLSGSGGPPVDTTTSPAVRQSFLPDVKNQKVVERGMMEHAAQQKQYHAAAAAAHQQRHHNHPSSSSAHHRNHHHQQQKQQYDESRAAKRPQEYEDPNVSKKSRMDRYNQQFVAASSSTMVQSSTTTTTIMMESNGSAPNHAHFSQTTQESSYARQVRMMGAGPPPPPPPQQQNPVPLMSMVTQPPPPPPLPHIPQIPQMMQRQEPQSEYQKMCMQLDKSRNPQYIDSGVNQQQQQQPMHQQYTQHHQMMSSTQQISPPDESSPPLTSSVPILLPPPPPPPVLMPRCIEEIEEGELV</sequence>
<dbReference type="InterPro" id="IPR043198">
    <property type="entry name" value="Cyclin/Ssn8"/>
</dbReference>
<comment type="similarity">
    <text evidence="1">Belongs to the cyclin family. Cyclin C subfamily.</text>
</comment>
<dbReference type="GO" id="GO:0016538">
    <property type="term" value="F:cyclin-dependent protein serine/threonine kinase regulator activity"/>
    <property type="evidence" value="ECO:0007669"/>
    <property type="project" value="InterPro"/>
</dbReference>
<evidence type="ECO:0000313" key="7">
    <source>
        <dbReference type="EMBL" id="PIC40460.1"/>
    </source>
</evidence>
<keyword evidence="3" id="KW-0195">Cyclin</keyword>
<dbReference type="SUPFAM" id="SSF47954">
    <property type="entry name" value="Cyclin-like"/>
    <property type="match status" value="2"/>
</dbReference>
<comment type="caution">
    <text evidence="7">The sequence shown here is derived from an EMBL/GenBank/DDBJ whole genome shotgun (WGS) entry which is preliminary data.</text>
</comment>
<evidence type="ECO:0000256" key="6">
    <source>
        <dbReference type="SAM" id="MobiDB-lite"/>
    </source>
</evidence>
<dbReference type="FunFam" id="1.10.472.10:FF:000254">
    <property type="entry name" value="Cyclin-T1.2"/>
    <property type="match status" value="1"/>
</dbReference>
<evidence type="ECO:0000256" key="1">
    <source>
        <dbReference type="ARBA" id="ARBA00008638"/>
    </source>
</evidence>
<gene>
    <name evidence="7" type="primary">Cni-cit-1.2</name>
    <name evidence="7" type="synonym">Cnig_chr_III.g11796</name>
    <name evidence="7" type="ORF">B9Z55_011796</name>
</gene>
<feature type="region of interest" description="Disordered" evidence="6">
    <location>
        <begin position="401"/>
        <end position="466"/>
    </location>
</feature>
<evidence type="ECO:0000256" key="4">
    <source>
        <dbReference type="ARBA" id="ARBA00023163"/>
    </source>
</evidence>
<proteinExistence type="inferred from homology"/>
<accession>A0A2G5ULN0</accession>
<dbReference type="Gene3D" id="1.10.472.10">
    <property type="entry name" value="Cyclin-like"/>
    <property type="match status" value="2"/>
</dbReference>
<keyword evidence="2" id="KW-0805">Transcription regulation</keyword>